<evidence type="ECO:0000256" key="14">
    <source>
        <dbReference type="ARBA" id="ARBA00023002"/>
    </source>
</evidence>
<feature type="compositionally biased region" description="Basic and acidic residues" evidence="21">
    <location>
        <begin position="774"/>
        <end position="785"/>
    </location>
</feature>
<feature type="domain" description="F-box" evidence="22">
    <location>
        <begin position="899"/>
        <end position="945"/>
    </location>
</feature>
<feature type="repeat" description="WD" evidence="19">
    <location>
        <begin position="1091"/>
        <end position="1124"/>
    </location>
</feature>
<evidence type="ECO:0000256" key="8">
    <source>
        <dbReference type="ARBA" id="ARBA00022553"/>
    </source>
</evidence>
<reference evidence="23 24" key="1">
    <citation type="submission" date="2015-04" db="EMBL/GenBank/DDBJ databases">
        <authorList>
            <person name="Heijne W.H."/>
            <person name="Fedorova N.D."/>
            <person name="Nierman W.C."/>
            <person name="Vollebregt A.W."/>
            <person name="Zhao Z."/>
            <person name="Wu L."/>
            <person name="Kumar M."/>
            <person name="Stam H."/>
            <person name="van den Berg M.A."/>
            <person name="Pel H.J."/>
        </authorList>
    </citation>
    <scope>NUCLEOTIDE SEQUENCE [LARGE SCALE GENOMIC DNA]</scope>
    <source>
        <strain evidence="23 24">CBS 393.64</strain>
    </source>
</reference>
<keyword evidence="12 20" id="KW-0862">Zinc</keyword>
<dbReference type="InterPro" id="IPR002328">
    <property type="entry name" value="ADH_Zn_CS"/>
</dbReference>
<keyword evidence="9 19" id="KW-0853">WD repeat</keyword>
<evidence type="ECO:0000256" key="19">
    <source>
        <dbReference type="PROSITE-ProRule" id="PRU00221"/>
    </source>
</evidence>
<dbReference type="PROSITE" id="PS00678">
    <property type="entry name" value="WD_REPEATS_1"/>
    <property type="match status" value="2"/>
</dbReference>
<dbReference type="Gene3D" id="3.90.180.10">
    <property type="entry name" value="Medium-chain alcohol dehydrogenases, catalytic domain"/>
    <property type="match status" value="1"/>
</dbReference>
<dbReference type="Gene3D" id="1.20.1280.50">
    <property type="match status" value="1"/>
</dbReference>
<dbReference type="Proteomes" id="UP000053958">
    <property type="component" value="Unassembled WGS sequence"/>
</dbReference>
<accession>A0A0F4YNG9</accession>
<keyword evidence="14" id="KW-0560">Oxidoreductase</keyword>
<evidence type="ECO:0000256" key="17">
    <source>
        <dbReference type="ARBA" id="ARBA00032113"/>
    </source>
</evidence>
<dbReference type="InterPro" id="IPR001680">
    <property type="entry name" value="WD40_rpt"/>
</dbReference>
<dbReference type="InterPro" id="IPR013154">
    <property type="entry name" value="ADH-like_N"/>
</dbReference>
<keyword evidence="11" id="KW-0677">Repeat</keyword>
<dbReference type="Pfam" id="PF00400">
    <property type="entry name" value="WD40"/>
    <property type="match status" value="5"/>
</dbReference>
<dbReference type="InterPro" id="IPR036322">
    <property type="entry name" value="WD40_repeat_dom_sf"/>
</dbReference>
<keyword evidence="13" id="KW-0521">NADP</keyword>
<dbReference type="Pfam" id="PF00107">
    <property type="entry name" value="ADH_zinc_N"/>
    <property type="match status" value="1"/>
</dbReference>
<comment type="similarity">
    <text evidence="4 20">Belongs to the zinc-containing alcohol dehydrogenase family.</text>
</comment>
<evidence type="ECO:0000313" key="24">
    <source>
        <dbReference type="Proteomes" id="UP000053958"/>
    </source>
</evidence>
<feature type="region of interest" description="Disordered" evidence="21">
    <location>
        <begin position="544"/>
        <end position="582"/>
    </location>
</feature>
<dbReference type="InterPro" id="IPR011032">
    <property type="entry name" value="GroES-like_sf"/>
</dbReference>
<evidence type="ECO:0000256" key="12">
    <source>
        <dbReference type="ARBA" id="ARBA00022833"/>
    </source>
</evidence>
<evidence type="ECO:0000256" key="16">
    <source>
        <dbReference type="ARBA" id="ARBA00030034"/>
    </source>
</evidence>
<evidence type="ECO:0000256" key="21">
    <source>
        <dbReference type="SAM" id="MobiDB-lite"/>
    </source>
</evidence>
<evidence type="ECO:0000256" key="5">
    <source>
        <dbReference type="ARBA" id="ARBA00011725"/>
    </source>
</evidence>
<evidence type="ECO:0000256" key="11">
    <source>
        <dbReference type="ARBA" id="ARBA00022737"/>
    </source>
</evidence>
<dbReference type="SMART" id="SM00256">
    <property type="entry name" value="FBOX"/>
    <property type="match status" value="1"/>
</dbReference>
<dbReference type="InterPro" id="IPR001810">
    <property type="entry name" value="F-box_dom"/>
</dbReference>
<dbReference type="EC" id="1.1.1.2" evidence="15"/>
<dbReference type="GO" id="GO:0008270">
    <property type="term" value="F:zinc ion binding"/>
    <property type="evidence" value="ECO:0007669"/>
    <property type="project" value="InterPro"/>
</dbReference>
<dbReference type="CDD" id="cd05283">
    <property type="entry name" value="CAD1"/>
    <property type="match status" value="1"/>
</dbReference>
<dbReference type="Pfam" id="PF08240">
    <property type="entry name" value="ADH_N"/>
    <property type="match status" value="1"/>
</dbReference>
<comment type="function">
    <text evidence="2">Component of the SCF(sconB) E3 ubiquitin ligase complex involved in the regulation of sulfur metabolite repression, probably by mediating the inactivation or degradation of the metR transcription factor.</text>
</comment>
<dbReference type="SUPFAM" id="SSF50129">
    <property type="entry name" value="GroES-like"/>
    <property type="match status" value="1"/>
</dbReference>
<evidence type="ECO:0000313" key="23">
    <source>
        <dbReference type="EMBL" id="KKA19635.1"/>
    </source>
</evidence>
<dbReference type="PROSITE" id="PS00059">
    <property type="entry name" value="ADH_ZINC"/>
    <property type="match status" value="1"/>
</dbReference>
<dbReference type="PROSITE" id="PS50181">
    <property type="entry name" value="FBOX"/>
    <property type="match status" value="1"/>
</dbReference>
<dbReference type="SUPFAM" id="SSF81383">
    <property type="entry name" value="F-box domain"/>
    <property type="match status" value="1"/>
</dbReference>
<feature type="repeat" description="WD" evidence="19">
    <location>
        <begin position="1132"/>
        <end position="1171"/>
    </location>
</feature>
<feature type="repeat" description="WD" evidence="19">
    <location>
        <begin position="1254"/>
        <end position="1295"/>
    </location>
</feature>
<dbReference type="PRINTS" id="PR00320">
    <property type="entry name" value="GPROTEINBRPT"/>
</dbReference>
<dbReference type="Pfam" id="PF12937">
    <property type="entry name" value="F-box-like"/>
    <property type="match status" value="1"/>
</dbReference>
<proteinExistence type="inferred from homology"/>
<dbReference type="InterPro" id="IPR020472">
    <property type="entry name" value="WD40_PAC1"/>
</dbReference>
<organism evidence="23 24">
    <name type="scientific">Rasamsonia emersonii (strain ATCC 16479 / CBS 393.64 / IMI 116815)</name>
    <dbReference type="NCBI Taxonomy" id="1408163"/>
    <lineage>
        <taxon>Eukaryota</taxon>
        <taxon>Fungi</taxon>
        <taxon>Dikarya</taxon>
        <taxon>Ascomycota</taxon>
        <taxon>Pezizomycotina</taxon>
        <taxon>Eurotiomycetes</taxon>
        <taxon>Eurotiomycetidae</taxon>
        <taxon>Eurotiales</taxon>
        <taxon>Trichocomaceae</taxon>
        <taxon>Rasamsonia</taxon>
    </lineage>
</organism>
<dbReference type="InterPro" id="IPR015943">
    <property type="entry name" value="WD40/YVTN_repeat-like_dom_sf"/>
</dbReference>
<feature type="compositionally biased region" description="Basic residues" evidence="21">
    <location>
        <begin position="570"/>
        <end position="579"/>
    </location>
</feature>
<comment type="similarity">
    <text evidence="3">Belongs to the WD repeat MET30/SCONB/SCON-2 family.</text>
</comment>
<name>A0A0F4YNG9_RASE3</name>
<feature type="compositionally biased region" description="Basic and acidic residues" evidence="21">
    <location>
        <begin position="444"/>
        <end position="460"/>
    </location>
</feature>
<comment type="subunit">
    <text evidence="5">Component of the SCF(sconB) E3 ubiquitin ligase complex.</text>
</comment>
<evidence type="ECO:0000256" key="13">
    <source>
        <dbReference type="ARBA" id="ARBA00022857"/>
    </source>
</evidence>
<comment type="subunit">
    <text evidence="6">Homodimer.</text>
</comment>
<evidence type="ECO:0000256" key="20">
    <source>
        <dbReference type="RuleBase" id="RU361277"/>
    </source>
</evidence>
<feature type="compositionally biased region" description="Low complexity" evidence="21">
    <location>
        <begin position="481"/>
        <end position="490"/>
    </location>
</feature>
<dbReference type="STRING" id="1408163.A0A0F4YNG9"/>
<keyword evidence="8" id="KW-0597">Phosphoprotein</keyword>
<evidence type="ECO:0000256" key="1">
    <source>
        <dbReference type="ARBA" id="ARBA00001947"/>
    </source>
</evidence>
<dbReference type="Gene3D" id="3.40.50.720">
    <property type="entry name" value="NAD(P)-binding Rossmann-like Domain"/>
    <property type="match status" value="1"/>
</dbReference>
<dbReference type="GO" id="GO:0008106">
    <property type="term" value="F:alcohol dehydrogenase (NADP+) activity"/>
    <property type="evidence" value="ECO:0007669"/>
    <property type="project" value="UniProtKB-EC"/>
</dbReference>
<dbReference type="GeneID" id="25318688"/>
<keyword evidence="10 20" id="KW-0479">Metal-binding</keyword>
<gene>
    <name evidence="23" type="ORF">T310_6386</name>
</gene>
<evidence type="ECO:0000256" key="9">
    <source>
        <dbReference type="ARBA" id="ARBA00022574"/>
    </source>
</evidence>
<feature type="region of interest" description="Disordered" evidence="21">
    <location>
        <begin position="767"/>
        <end position="806"/>
    </location>
</feature>
<dbReference type="RefSeq" id="XP_013326247.1">
    <property type="nucleotide sequence ID" value="XM_013470793.1"/>
</dbReference>
<comment type="catalytic activity">
    <reaction evidence="18">
        <text>a primary alcohol + NADP(+) = an aldehyde + NADPH + H(+)</text>
        <dbReference type="Rhea" id="RHEA:15937"/>
        <dbReference type="ChEBI" id="CHEBI:15378"/>
        <dbReference type="ChEBI" id="CHEBI:15734"/>
        <dbReference type="ChEBI" id="CHEBI:17478"/>
        <dbReference type="ChEBI" id="CHEBI:57783"/>
        <dbReference type="ChEBI" id="CHEBI:58349"/>
        <dbReference type="EC" id="1.1.1.2"/>
    </reaction>
    <physiologicalReaction direction="left-to-right" evidence="18">
        <dbReference type="Rhea" id="RHEA:15938"/>
    </physiologicalReaction>
    <physiologicalReaction direction="right-to-left" evidence="18">
        <dbReference type="Rhea" id="RHEA:15939"/>
    </physiologicalReaction>
</comment>
<sequence>MPYPEEAQGFMVDGPETWTTFHKRYFPLKPFGDYDVDVKVEACGICGSDIHTISGKECRREETEICEADETRSGGWGEKNFPLCVGHEIVGTAIRVGPKVTLVKVGQRVGIGAQVYSCGDCKQCKNDNETYCPVAMIDTYGSRWPDSGVISQGGYASHVRAHEYWVFPIPDKLDSKVAAPLLCAGITAYSPLVRHGAGPGKKVGIVGMGGIGHLAIMFAKALGSETWAISRTRAKEADARKLGADGFIATSEEGWEKPHRFSFDLIVNCANSSKNFDLSKYLSMMDVHGRWVSVGLPEEEGQVIKAQNLIANGVLIGASHLGSRREMLQMLQLAADKGLGTWIEEVEINEENLKEAVTRMKKGDARSHSHISLLLSPVARCDTKTGKKGDSGRCPQVDKRNIAPVHLVPAVNLPEDAHAQRQQTVEVAQVGEEETEQQSAPDAEIIRRPKDQGLVDRKEQIQIGQLPQSDVGAHGQGSGVGQRSRQRVGQAQIRRGPGTGVQGPQTDEEGLHVEEEDTIEEVNARGDIFIVLTCCHVHSAGGLPDAAQDSTSDRAELPDDSGPALVSNQQRRHEKKKKEANRGWGWREKAAEIATAPGCWKQLSLQLSTLGSRQFSREHGWPDRCFNALCQRYRPESSHTSPIMAVADPATARSARRRPSLPLRARPRTSVPELTQTTAPWTMAGAWSSYQTGHDDRITSFAEEPAMEAGNRHNQGEGHDNGQVLEETSAFPEPTPRRRTSRSFSNLLHGVDDGLRALGRRLSVSIRKKSSRHNLQDARPEDRPAKFPSVGSSGDGRSRNAWFRGPSINRRPSLHSVSALQTFYAPTGNHTGIGLEPPVFSGDLLGGAAARAAAAAQNEMAKAEREDSKIFDKDSESGIEIDLRDREELSDEELAVVRIDPVQYFPAEITAQILSCLDPESLMQAECVSRAWKEAASSHHVWRHVFRREYGRRPKCATKRKTQSAGLGKTLPNQDWKRMFFVRQALERRWKEGKAAAIYLKGHRDSVYCVQFDEHKIITGSRDRTIRIWDAHYPWRCLKIIGANPGDVSGGSGAGVTANITPQSSGSAPLLAICPPSQPAADIVAGSGHEVGFHNASILCLQFDDEIMVTGSSDFTCIVWDVKNDYKPIRRLVGHKAGVLDVCFDDRYIISCSKDTTICVWDRHTGELVKKLLGHRGPVNAVQLRGDLVVSASGDGVAKLWNITSGLCIKEFPSKDRGLACVEFSEDARTILAGGNDQVIYQFDANTGELVGELKGHTGLVRSLHLDDVNGRIVSGSYDVSVKVFDAKSGQLSIDLPHWTTSWMLSAKSDYRRIVATSQDARVVIMDFGYGLDGIELLEE</sequence>
<dbReference type="PROSITE" id="PS50082">
    <property type="entry name" value="WD_REPEATS_2"/>
    <property type="match status" value="5"/>
</dbReference>
<feature type="region of interest" description="Disordered" evidence="21">
    <location>
        <begin position="428"/>
        <end position="510"/>
    </location>
</feature>
<dbReference type="SMART" id="SM00320">
    <property type="entry name" value="WD40"/>
    <property type="match status" value="6"/>
</dbReference>
<dbReference type="SUPFAM" id="SSF50978">
    <property type="entry name" value="WD40 repeat-like"/>
    <property type="match status" value="1"/>
</dbReference>
<evidence type="ECO:0000256" key="15">
    <source>
        <dbReference type="ARBA" id="ARBA00024074"/>
    </source>
</evidence>
<evidence type="ECO:0000256" key="2">
    <source>
        <dbReference type="ARBA" id="ARBA00002730"/>
    </source>
</evidence>
<comment type="cofactor">
    <cofactor evidence="1 20">
        <name>Zn(2+)</name>
        <dbReference type="ChEBI" id="CHEBI:29105"/>
    </cofactor>
</comment>
<comment type="caution">
    <text evidence="23">The sequence shown here is derived from an EMBL/GenBank/DDBJ whole genome shotgun (WGS) entry which is preliminary data.</text>
</comment>
<dbReference type="InterPro" id="IPR036047">
    <property type="entry name" value="F-box-like_dom_sf"/>
</dbReference>
<keyword evidence="24" id="KW-1185">Reference proteome</keyword>
<dbReference type="OrthoDB" id="19711at2759"/>
<dbReference type="GO" id="GO:0006066">
    <property type="term" value="P:alcohol metabolic process"/>
    <property type="evidence" value="ECO:0007669"/>
    <property type="project" value="UniProtKB-ARBA"/>
</dbReference>
<dbReference type="PANTHER" id="PTHR42683">
    <property type="entry name" value="ALDEHYDE REDUCTASE"/>
    <property type="match status" value="1"/>
</dbReference>
<dbReference type="PROSITE" id="PS50294">
    <property type="entry name" value="WD_REPEATS_REGION"/>
    <property type="match status" value="3"/>
</dbReference>
<evidence type="ECO:0000256" key="18">
    <source>
        <dbReference type="ARBA" id="ARBA00050997"/>
    </source>
</evidence>
<evidence type="ECO:0000256" key="6">
    <source>
        <dbReference type="ARBA" id="ARBA00011738"/>
    </source>
</evidence>
<dbReference type="Gene3D" id="2.130.10.10">
    <property type="entry name" value="YVTN repeat-like/Quinoprotein amine dehydrogenase"/>
    <property type="match status" value="3"/>
</dbReference>
<evidence type="ECO:0000256" key="7">
    <source>
        <dbReference type="ARBA" id="ARBA00015819"/>
    </source>
</evidence>
<evidence type="ECO:0000259" key="22">
    <source>
        <dbReference type="PROSITE" id="PS50181"/>
    </source>
</evidence>
<evidence type="ECO:0000256" key="4">
    <source>
        <dbReference type="ARBA" id="ARBA00008072"/>
    </source>
</evidence>
<dbReference type="FunFam" id="3.40.50.720:FF:000158">
    <property type="entry name" value="Zinc-binding alcohol dehydrogenase"/>
    <property type="match status" value="1"/>
</dbReference>
<dbReference type="InterPro" id="IPR013149">
    <property type="entry name" value="ADH-like_C"/>
</dbReference>
<dbReference type="EMBL" id="LASV01000332">
    <property type="protein sequence ID" value="KKA19635.1"/>
    <property type="molecule type" value="Genomic_DNA"/>
</dbReference>
<dbReference type="InterPro" id="IPR036291">
    <property type="entry name" value="NAD(P)-bd_dom_sf"/>
</dbReference>
<evidence type="ECO:0000256" key="10">
    <source>
        <dbReference type="ARBA" id="ARBA00022723"/>
    </source>
</evidence>
<dbReference type="SUPFAM" id="SSF51735">
    <property type="entry name" value="NAD(P)-binding Rossmann-fold domains"/>
    <property type="match status" value="1"/>
</dbReference>
<dbReference type="InterPro" id="IPR019775">
    <property type="entry name" value="WD40_repeat_CS"/>
</dbReference>
<feature type="repeat" description="WD" evidence="19">
    <location>
        <begin position="1000"/>
        <end position="1030"/>
    </location>
</feature>
<dbReference type="CDD" id="cd00200">
    <property type="entry name" value="WD40"/>
    <property type="match status" value="1"/>
</dbReference>
<feature type="repeat" description="WD" evidence="19">
    <location>
        <begin position="1172"/>
        <end position="1211"/>
    </location>
</feature>
<evidence type="ECO:0000256" key="3">
    <source>
        <dbReference type="ARBA" id="ARBA00007968"/>
    </source>
</evidence>
<protein>
    <recommendedName>
        <fullName evidence="7">Probable E3 ubiquitin ligase complex SCF subunit sconB</fullName>
        <ecNumber evidence="15">1.1.1.2</ecNumber>
    </recommendedName>
    <alternativeName>
        <fullName evidence="17">Sulfur controller B</fullName>
    </alternativeName>
    <alternativeName>
        <fullName evidence="16">Sulfur metabolite repression control protein B</fullName>
    </alternativeName>
</protein>
<dbReference type="InterPro" id="IPR047109">
    <property type="entry name" value="CAD-like"/>
</dbReference>